<dbReference type="EMBL" id="MAYS01000100">
    <property type="protein sequence ID" value="OFC63333.1"/>
    <property type="molecule type" value="Genomic_DNA"/>
</dbReference>
<accession>A0A1E7Z3K7</accession>
<dbReference type="AlphaFoldDB" id="A0A1E7Z3K7"/>
<organism evidence="2 3">
    <name type="scientific">Candidatus Erwinia dacicola</name>
    <dbReference type="NCBI Taxonomy" id="252393"/>
    <lineage>
        <taxon>Bacteria</taxon>
        <taxon>Pseudomonadati</taxon>
        <taxon>Pseudomonadota</taxon>
        <taxon>Gammaproteobacteria</taxon>
        <taxon>Enterobacterales</taxon>
        <taxon>Erwiniaceae</taxon>
        <taxon>Erwinia</taxon>
    </lineage>
</organism>
<dbReference type="Gene3D" id="3.40.50.300">
    <property type="entry name" value="P-loop containing nucleotide triphosphate hydrolases"/>
    <property type="match status" value="1"/>
</dbReference>
<dbReference type="OrthoDB" id="69313at2"/>
<protein>
    <submittedName>
        <fullName evidence="2">Plasmid stability/partitioning protein</fullName>
    </submittedName>
</protein>
<dbReference type="InterPro" id="IPR002586">
    <property type="entry name" value="CobQ/CobB/MinD/ParA_Nub-bd_dom"/>
</dbReference>
<feature type="domain" description="CobQ/CobB/MinD/ParA nucleotide binding" evidence="1">
    <location>
        <begin position="3"/>
        <end position="162"/>
    </location>
</feature>
<evidence type="ECO:0000313" key="3">
    <source>
        <dbReference type="Proteomes" id="UP000243534"/>
    </source>
</evidence>
<dbReference type="Pfam" id="PF01656">
    <property type="entry name" value="CbiA"/>
    <property type="match status" value="1"/>
</dbReference>
<evidence type="ECO:0000313" key="2">
    <source>
        <dbReference type="EMBL" id="OFC63333.1"/>
    </source>
</evidence>
<gene>
    <name evidence="2" type="ORF">BBW68_05750</name>
</gene>
<name>A0A1E7Z3K7_9GAMM</name>
<dbReference type="PANTHER" id="PTHR13696:SF96">
    <property type="entry name" value="COBQ_COBB_MIND_PARA NUCLEOTIDE BINDING DOMAIN-CONTAINING PROTEIN"/>
    <property type="match status" value="1"/>
</dbReference>
<dbReference type="Proteomes" id="UP000243534">
    <property type="component" value="Unassembled WGS sequence"/>
</dbReference>
<dbReference type="CDD" id="cd02042">
    <property type="entry name" value="ParAB_family"/>
    <property type="match status" value="1"/>
</dbReference>
<comment type="caution">
    <text evidence="2">The sequence shown here is derived from an EMBL/GenBank/DDBJ whole genome shotgun (WGS) entry which is preliminary data.</text>
</comment>
<dbReference type="PIRSF" id="PIRSF009320">
    <property type="entry name" value="Nuc_binding_HP_1000"/>
    <property type="match status" value="1"/>
</dbReference>
<evidence type="ECO:0000259" key="1">
    <source>
        <dbReference type="Pfam" id="PF01656"/>
    </source>
</evidence>
<dbReference type="SUPFAM" id="SSF52540">
    <property type="entry name" value="P-loop containing nucleoside triphosphate hydrolases"/>
    <property type="match status" value="1"/>
</dbReference>
<dbReference type="InterPro" id="IPR050678">
    <property type="entry name" value="DNA_Partitioning_ATPase"/>
</dbReference>
<sequence length="220" mass="23943">MIIVFGSDKGGVGKTTITANSAVMLQQKTASVALVRTDKNEDLNTWQSLRREQPVPDIPIMTCYGSNTHKEINKLHGVTDVILVDTAGHDSVELRSALLVADVFIAPVSPTSMLEVVTLNKLSSIVNEAKKENTKLKAFALLNRCPTSPFNNDAVKITQYLNDDPLLLSPFKTRISNLKAFEKAINEGLGVHELKGKNVGSAKAQLELLFAELIDSVQDS</sequence>
<dbReference type="PANTHER" id="PTHR13696">
    <property type="entry name" value="P-LOOP CONTAINING NUCLEOSIDE TRIPHOSPHATE HYDROLASE"/>
    <property type="match status" value="1"/>
</dbReference>
<proteinExistence type="predicted"/>
<dbReference type="InterPro" id="IPR027417">
    <property type="entry name" value="P-loop_NTPase"/>
</dbReference>
<dbReference type="RefSeq" id="WP_036944392.1">
    <property type="nucleotide sequence ID" value="NZ_MAYS01000100.1"/>
</dbReference>
<reference evidence="2 3" key="1">
    <citation type="submission" date="2016-07" db="EMBL/GenBank/DDBJ databases">
        <authorList>
            <person name="Yuval B."/>
        </authorList>
    </citation>
    <scope>NUCLEOTIDE SEQUENCE [LARGE SCALE GENOMIC DNA]</scope>
    <source>
        <strain evidence="2 3">IL</strain>
    </source>
</reference>